<accession>A0A9Q7AFP2</accession>
<dbReference type="SUPFAM" id="SSF51338">
    <property type="entry name" value="Composite domain of metallo-dependent hydrolases"/>
    <property type="match status" value="1"/>
</dbReference>
<dbReference type="CDD" id="cd00854">
    <property type="entry name" value="NagA"/>
    <property type="match status" value="1"/>
</dbReference>
<evidence type="ECO:0000313" key="11">
    <source>
        <dbReference type="Proteomes" id="UP000671879"/>
    </source>
</evidence>
<gene>
    <name evidence="10" type="primary">nagA</name>
    <name evidence="10" type="ORF">KAR29_13850</name>
</gene>
<dbReference type="InterPro" id="IPR032466">
    <property type="entry name" value="Metal_Hydrolase"/>
</dbReference>
<dbReference type="GO" id="GO:0008448">
    <property type="term" value="F:N-acetylglucosamine-6-phosphate deacetylase activity"/>
    <property type="evidence" value="ECO:0007669"/>
    <property type="project" value="UniProtKB-EC"/>
</dbReference>
<feature type="binding site" evidence="7">
    <location>
        <position position="142"/>
    </location>
    <ligand>
        <name>substrate</name>
    </ligand>
</feature>
<evidence type="ECO:0000256" key="3">
    <source>
        <dbReference type="ARBA" id="ARBA00022801"/>
    </source>
</evidence>
<proteinExistence type="inferred from homology"/>
<feature type="binding site" evidence="7">
    <location>
        <begin position="217"/>
        <end position="218"/>
    </location>
    <ligand>
        <name>substrate</name>
    </ligand>
</feature>
<keyword evidence="3 5" id="KW-0378">Hydrolase</keyword>
<feature type="active site" description="Proton donor/acceptor" evidence="6">
    <location>
        <position position="271"/>
    </location>
</feature>
<comment type="similarity">
    <text evidence="1 5">Belongs to the metallo-dependent hydrolases superfamily. NagA family.</text>
</comment>
<dbReference type="InterPro" id="IPR011059">
    <property type="entry name" value="Metal-dep_hydrolase_composite"/>
</dbReference>
<dbReference type="InterPro" id="IPR003764">
    <property type="entry name" value="GlcNAc_6-P_deAcase"/>
</dbReference>
<feature type="binding site" evidence="7">
    <location>
        <position position="225"/>
    </location>
    <ligand>
        <name>substrate</name>
    </ligand>
</feature>
<evidence type="ECO:0000259" key="9">
    <source>
        <dbReference type="Pfam" id="PF01979"/>
    </source>
</evidence>
<dbReference type="GO" id="GO:0046872">
    <property type="term" value="F:metal ion binding"/>
    <property type="evidence" value="ECO:0007669"/>
    <property type="project" value="UniProtKB-KW"/>
</dbReference>
<feature type="domain" description="Amidohydrolase-related" evidence="9">
    <location>
        <begin position="52"/>
        <end position="376"/>
    </location>
</feature>
<feature type="binding site" evidence="8">
    <location>
        <position position="193"/>
    </location>
    <ligand>
        <name>Zn(2+)</name>
        <dbReference type="ChEBI" id="CHEBI:29105"/>
    </ligand>
</feature>
<name>A0A9Q7AFP2_9BACT</name>
<dbReference type="Gene3D" id="2.30.40.10">
    <property type="entry name" value="Urease, subunit C, domain 1"/>
    <property type="match status" value="1"/>
</dbReference>
<dbReference type="FunFam" id="3.20.20.140:FF:000004">
    <property type="entry name" value="N-acetylglucosamine-6-phosphate deacetylase"/>
    <property type="match status" value="1"/>
</dbReference>
<dbReference type="NCBIfam" id="TIGR00221">
    <property type="entry name" value="nagA"/>
    <property type="match status" value="1"/>
</dbReference>
<feature type="binding site" evidence="7">
    <location>
        <position position="248"/>
    </location>
    <ligand>
        <name>substrate</name>
    </ligand>
</feature>
<dbReference type="KEGG" id="aram:KAR29_13850"/>
<dbReference type="RefSeq" id="WP_274373589.1">
    <property type="nucleotide sequence ID" value="NZ_CP072943.1"/>
</dbReference>
<evidence type="ECO:0000256" key="5">
    <source>
        <dbReference type="PIRNR" id="PIRNR038994"/>
    </source>
</evidence>
<reference evidence="11" key="1">
    <citation type="submission" date="2021-04" db="EMBL/GenBank/DDBJ databases">
        <title>A novel Synergistetes isolate from a pyrite-forming mixed culture.</title>
        <authorList>
            <person name="Bunk B."/>
            <person name="Sproer C."/>
            <person name="Spring S."/>
            <person name="Pester M."/>
        </authorList>
    </citation>
    <scope>NUCLEOTIDE SEQUENCE [LARGE SCALE GENOMIC DNA]</scope>
    <source>
        <strain evidence="11">J.5.4.2-T.3.5.2</strain>
    </source>
</reference>
<organism evidence="10 11">
    <name type="scientific">Aminithiophilus ramosus</name>
    <dbReference type="NCBI Taxonomy" id="3029084"/>
    <lineage>
        <taxon>Bacteria</taxon>
        <taxon>Thermotogati</taxon>
        <taxon>Synergistota</taxon>
        <taxon>Synergistia</taxon>
        <taxon>Synergistales</taxon>
        <taxon>Aminithiophilaceae</taxon>
        <taxon>Aminithiophilus</taxon>
    </lineage>
</organism>
<evidence type="ECO:0000256" key="2">
    <source>
        <dbReference type="ARBA" id="ARBA00022723"/>
    </source>
</evidence>
<keyword evidence="4 5" id="KW-0119">Carbohydrate metabolism</keyword>
<dbReference type="PIRSF" id="PIRSF038994">
    <property type="entry name" value="NagA"/>
    <property type="match status" value="1"/>
</dbReference>
<evidence type="ECO:0000256" key="4">
    <source>
        <dbReference type="ARBA" id="ARBA00023277"/>
    </source>
</evidence>
<keyword evidence="2 8" id="KW-0479">Metal-binding</keyword>
<evidence type="ECO:0000313" key="10">
    <source>
        <dbReference type="EMBL" id="QTX32359.1"/>
    </source>
</evidence>
<evidence type="ECO:0000256" key="8">
    <source>
        <dbReference type="PIRSR" id="PIRSR038994-3"/>
    </source>
</evidence>
<dbReference type="GO" id="GO:0006046">
    <property type="term" value="P:N-acetylglucosamine catabolic process"/>
    <property type="evidence" value="ECO:0007669"/>
    <property type="project" value="TreeGrafter"/>
</dbReference>
<dbReference type="AlphaFoldDB" id="A0A9Q7AFP2"/>
<feature type="binding site" evidence="8">
    <location>
        <position position="131"/>
    </location>
    <ligand>
        <name>Zn(2+)</name>
        <dbReference type="ChEBI" id="CHEBI:29105"/>
    </ligand>
</feature>
<dbReference type="Pfam" id="PF01979">
    <property type="entry name" value="Amidohydro_1"/>
    <property type="match status" value="1"/>
</dbReference>
<dbReference type="PANTHER" id="PTHR11113">
    <property type="entry name" value="N-ACETYLGLUCOSAMINE-6-PHOSPHATE DEACETYLASE"/>
    <property type="match status" value="1"/>
</dbReference>
<feature type="binding site" evidence="8">
    <location>
        <position position="214"/>
    </location>
    <ligand>
        <name>Zn(2+)</name>
        <dbReference type="ChEBI" id="CHEBI:29105"/>
    </ligand>
</feature>
<dbReference type="InterPro" id="IPR006680">
    <property type="entry name" value="Amidohydro-rel"/>
</dbReference>
<dbReference type="SUPFAM" id="SSF51556">
    <property type="entry name" value="Metallo-dependent hydrolases"/>
    <property type="match status" value="1"/>
</dbReference>
<dbReference type="Proteomes" id="UP000671879">
    <property type="component" value="Chromosome"/>
</dbReference>
<dbReference type="Gene3D" id="3.20.20.140">
    <property type="entry name" value="Metal-dependent hydrolases"/>
    <property type="match status" value="1"/>
</dbReference>
<comment type="cofactor">
    <cofactor evidence="8">
        <name>a divalent metal cation</name>
        <dbReference type="ChEBI" id="CHEBI:60240"/>
    </cofactor>
    <text evidence="8">Binds 1 divalent metal cation per subunit.</text>
</comment>
<protein>
    <submittedName>
        <fullName evidence="10">N-acetylglucosamine-6-phosphate deacetylase</fullName>
        <ecNumber evidence="10">3.5.1.25</ecNumber>
    </submittedName>
</protein>
<feature type="binding site" evidence="7">
    <location>
        <begin position="304"/>
        <end position="306"/>
    </location>
    <ligand>
        <name>substrate</name>
    </ligand>
</feature>
<keyword evidence="11" id="KW-1185">Reference proteome</keyword>
<dbReference type="EMBL" id="CP072943">
    <property type="protein sequence ID" value="QTX32359.1"/>
    <property type="molecule type" value="Genomic_DNA"/>
</dbReference>
<dbReference type="PANTHER" id="PTHR11113:SF14">
    <property type="entry name" value="N-ACETYLGLUCOSAMINE-6-PHOSPHATE DEACETYLASE"/>
    <property type="match status" value="1"/>
</dbReference>
<evidence type="ECO:0000256" key="7">
    <source>
        <dbReference type="PIRSR" id="PIRSR038994-2"/>
    </source>
</evidence>
<sequence length="388" mass="41565">MKIIRGGRIVAGRTWIEGKALLVDEASERLVALGDETAFPRDAEVVDGGGHWIVPGFIDVHVHGACGVDTMDGNSSSLEAIAEGLAAHGVTAFCPTTMTMDEGHIVAALDGVRSVLSRRGRGARVLGAHLEGPYISRRRLGAQDGTFLRRPDPDFVAAHGDVLRLVTFAPEEDEGGRFLAALRDEGIVASLGHSVATYEQAMEAFRQGARSVTHLFNGMEPFHHRAPGLVGAALDGDVFCELIADGVHSHRALFRLVLKLKGLDRLVLVSDAMRGACLGEGEWDLGGQRVHVDGSAATLRDGTLAGSVLTLDRALRNVAAETGLPLWEAVRLVSTNAAALLGERDRGRIEPGCRADLVFLDEAWQVKKTFVGGKEVFDSHARRDCPRL</sequence>
<evidence type="ECO:0000256" key="1">
    <source>
        <dbReference type="ARBA" id="ARBA00010716"/>
    </source>
</evidence>
<evidence type="ECO:0000256" key="6">
    <source>
        <dbReference type="PIRSR" id="PIRSR038994-1"/>
    </source>
</evidence>
<dbReference type="EC" id="3.5.1.25" evidence="10"/>